<protein>
    <recommendedName>
        <fullName evidence="3 8">Carbamate kinase</fullName>
    </recommendedName>
</protein>
<dbReference type="Proteomes" id="UP000182835">
    <property type="component" value="Unassembled WGS sequence"/>
</dbReference>
<name>A0A1L8RA12_9ENTE</name>
<dbReference type="CDD" id="cd04235">
    <property type="entry name" value="AAK_CK"/>
    <property type="match status" value="1"/>
</dbReference>
<evidence type="ECO:0000256" key="5">
    <source>
        <dbReference type="ARBA" id="ARBA00022679"/>
    </source>
</evidence>
<dbReference type="EMBL" id="LHUG01000013">
    <property type="protein sequence ID" value="PAA99996.1"/>
    <property type="molecule type" value="Genomic_DNA"/>
</dbReference>
<evidence type="ECO:0000256" key="8">
    <source>
        <dbReference type="NCBIfam" id="TIGR00746"/>
    </source>
</evidence>
<reference evidence="11 13" key="1">
    <citation type="submission" date="2014-12" db="EMBL/GenBank/DDBJ databases">
        <title>Draft genome sequences of 29 type strains of Enterococci.</title>
        <authorList>
            <person name="Zhong Z."/>
            <person name="Sun Z."/>
            <person name="Liu W."/>
            <person name="Zhang W."/>
            <person name="Zhang H."/>
        </authorList>
    </citation>
    <scope>NUCLEOTIDE SEQUENCE [LARGE SCALE GENOMIC DNA]</scope>
    <source>
        <strain evidence="11 13">DSM 21207</strain>
    </source>
</reference>
<dbReference type="GO" id="GO:0008804">
    <property type="term" value="F:carbamate kinase activity"/>
    <property type="evidence" value="ECO:0007669"/>
    <property type="project" value="UniProtKB-UniRule"/>
</dbReference>
<dbReference type="OrthoDB" id="9766717at2"/>
<evidence type="ECO:0000256" key="9">
    <source>
        <dbReference type="PIRNR" id="PIRNR000723"/>
    </source>
</evidence>
<gene>
    <name evidence="12" type="ORF">AKL21_11875</name>
    <name evidence="11" type="ORF">RU96_GL000065</name>
</gene>
<dbReference type="InterPro" id="IPR003964">
    <property type="entry name" value="Carb_kinase"/>
</dbReference>
<evidence type="ECO:0000313" key="13">
    <source>
        <dbReference type="Proteomes" id="UP000182835"/>
    </source>
</evidence>
<evidence type="ECO:0000259" key="10">
    <source>
        <dbReference type="Pfam" id="PF00696"/>
    </source>
</evidence>
<comment type="pathway">
    <text evidence="1">Metabolic intermediate metabolism; carbamoyl phosphate degradation; CO(2) and NH(3) from carbamoyl phosphate: step 1/1.</text>
</comment>
<evidence type="ECO:0000313" key="14">
    <source>
        <dbReference type="Proteomes" id="UP000216797"/>
    </source>
</evidence>
<proteinExistence type="inferred from homology"/>
<dbReference type="InterPro" id="IPR001048">
    <property type="entry name" value="Asp/Glu/Uridylate_kinase"/>
</dbReference>
<comment type="catalytic activity">
    <reaction evidence="7">
        <text>hydrogencarbonate + NH4(+) + ATP = carbamoyl phosphate + ADP + H2O + H(+)</text>
        <dbReference type="Rhea" id="RHEA:10152"/>
        <dbReference type="ChEBI" id="CHEBI:15377"/>
        <dbReference type="ChEBI" id="CHEBI:15378"/>
        <dbReference type="ChEBI" id="CHEBI:17544"/>
        <dbReference type="ChEBI" id="CHEBI:28938"/>
        <dbReference type="ChEBI" id="CHEBI:30616"/>
        <dbReference type="ChEBI" id="CHEBI:58228"/>
        <dbReference type="ChEBI" id="CHEBI:456216"/>
        <dbReference type="EC" id="2.7.2.2"/>
    </reaction>
</comment>
<dbReference type="Gene3D" id="3.40.1160.10">
    <property type="entry name" value="Acetylglutamate kinase-like"/>
    <property type="match status" value="1"/>
</dbReference>
<dbReference type="UniPathway" id="UPA00996">
    <property type="reaction ID" value="UER00366"/>
</dbReference>
<dbReference type="InterPro" id="IPR036393">
    <property type="entry name" value="AceGlu_kinase-like_sf"/>
</dbReference>
<comment type="caution">
    <text evidence="11">The sequence shown here is derived from an EMBL/GenBank/DDBJ whole genome shotgun (WGS) entry which is preliminary data.</text>
</comment>
<dbReference type="FunFam" id="3.40.1160.10:FF:000007">
    <property type="entry name" value="Carbamate kinase"/>
    <property type="match status" value="1"/>
</dbReference>
<dbReference type="AlphaFoldDB" id="A0A1L8RA12"/>
<dbReference type="NCBIfam" id="NF009007">
    <property type="entry name" value="PRK12352.1"/>
    <property type="match status" value="1"/>
</dbReference>
<keyword evidence="6 9" id="KW-0418">Kinase</keyword>
<dbReference type="STRING" id="317010.RU96_GL000065"/>
<sequence>MTKTVVVALGGNAILTDDPTAAGQQKALAKTATALVSLIEAGYKVIISHGNGPQVGNLLLQQKAAASPENPEMPLDTSVAMTQGSIGYWLTQALDNELKKRKIKKPVATLLTQVIVAADDPGFKNPTKPVGPFLTAEKAKMEMVANKVTYKEDAGRGWRKVVASPKPIDIVESETIKALVATDTLVIAGGGGGIPVITTNEGLTGVEAVIDKDFASEKIAEIVDADELIILTGVSNVAVHFNTPEQKNLTTVDIETLERYKEQGEFAPGSMLPKVEAALAFVKARPNARAVITSLANLDALLKEDAGTILYGGKSLEQKSHLKDFIAN</sequence>
<comment type="similarity">
    <text evidence="2 9">Belongs to the carbamate kinase family.</text>
</comment>
<dbReference type="PIRSF" id="PIRSF000723">
    <property type="entry name" value="Carbamate_kin"/>
    <property type="match status" value="1"/>
</dbReference>
<dbReference type="Proteomes" id="UP000216797">
    <property type="component" value="Unassembled WGS sequence"/>
</dbReference>
<dbReference type="NCBIfam" id="TIGR00746">
    <property type="entry name" value="arcC"/>
    <property type="match status" value="1"/>
</dbReference>
<evidence type="ECO:0000313" key="11">
    <source>
        <dbReference type="EMBL" id="OJG16598.1"/>
    </source>
</evidence>
<keyword evidence="5 9" id="KW-0808">Transferase</keyword>
<evidence type="ECO:0000256" key="7">
    <source>
        <dbReference type="ARBA" id="ARBA00048467"/>
    </source>
</evidence>
<dbReference type="SUPFAM" id="SSF53633">
    <property type="entry name" value="Carbamate kinase-like"/>
    <property type="match status" value="1"/>
</dbReference>
<evidence type="ECO:0000256" key="1">
    <source>
        <dbReference type="ARBA" id="ARBA00005118"/>
    </source>
</evidence>
<dbReference type="RefSeq" id="WP_071863565.1">
    <property type="nucleotide sequence ID" value="NZ_JBHLVQ010000015.1"/>
</dbReference>
<dbReference type="PRINTS" id="PR01469">
    <property type="entry name" value="CARBMTKINASE"/>
</dbReference>
<organism evidence="11 13">
    <name type="scientific">Enterococcus canintestini</name>
    <dbReference type="NCBI Taxonomy" id="317010"/>
    <lineage>
        <taxon>Bacteria</taxon>
        <taxon>Bacillati</taxon>
        <taxon>Bacillota</taxon>
        <taxon>Bacilli</taxon>
        <taxon>Lactobacillales</taxon>
        <taxon>Enterococcaceae</taxon>
        <taxon>Enterococcus</taxon>
    </lineage>
</organism>
<keyword evidence="4" id="KW-0056">Arginine metabolism</keyword>
<evidence type="ECO:0000256" key="3">
    <source>
        <dbReference type="ARBA" id="ARBA00013070"/>
    </source>
</evidence>
<keyword evidence="14" id="KW-1185">Reference proteome</keyword>
<feature type="domain" description="Aspartate/glutamate/uridylate kinase" evidence="10">
    <location>
        <begin position="3"/>
        <end position="285"/>
    </location>
</feature>
<reference evidence="12 14" key="2">
    <citation type="submission" date="2015-08" db="EMBL/GenBank/DDBJ databases">
        <title>Enterococcus genome sequence.</title>
        <authorList>
            <person name="Acedo J.Z."/>
            <person name="Vederas J.C."/>
        </authorList>
    </citation>
    <scope>NUCLEOTIDE SEQUENCE [LARGE SCALE GENOMIC DNA]</scope>
    <source>
        <strain evidence="12 14">49</strain>
    </source>
</reference>
<evidence type="ECO:0000256" key="6">
    <source>
        <dbReference type="ARBA" id="ARBA00022777"/>
    </source>
</evidence>
<evidence type="ECO:0000256" key="4">
    <source>
        <dbReference type="ARBA" id="ARBA00022503"/>
    </source>
</evidence>
<dbReference type="PANTHER" id="PTHR30409">
    <property type="entry name" value="CARBAMATE KINASE"/>
    <property type="match status" value="1"/>
</dbReference>
<dbReference type="PANTHER" id="PTHR30409:SF1">
    <property type="entry name" value="CARBAMATE KINASE-RELATED"/>
    <property type="match status" value="1"/>
</dbReference>
<dbReference type="GO" id="GO:0005829">
    <property type="term" value="C:cytosol"/>
    <property type="evidence" value="ECO:0007669"/>
    <property type="project" value="TreeGrafter"/>
</dbReference>
<accession>A0A1L8RA12</accession>
<dbReference type="Pfam" id="PF00696">
    <property type="entry name" value="AA_kinase"/>
    <property type="match status" value="1"/>
</dbReference>
<evidence type="ECO:0000256" key="2">
    <source>
        <dbReference type="ARBA" id="ARBA00011066"/>
    </source>
</evidence>
<evidence type="ECO:0000313" key="12">
    <source>
        <dbReference type="EMBL" id="PAA99996.1"/>
    </source>
</evidence>
<dbReference type="GO" id="GO:0019546">
    <property type="term" value="P:L-arginine deiminase pathway"/>
    <property type="evidence" value="ECO:0007669"/>
    <property type="project" value="TreeGrafter"/>
</dbReference>
<dbReference type="EMBL" id="JXKG01000001">
    <property type="protein sequence ID" value="OJG16598.1"/>
    <property type="molecule type" value="Genomic_DNA"/>
</dbReference>